<gene>
    <name evidence="1" type="ORF">RC74_05480</name>
</gene>
<sequence>MIDVSQLEGVWTVTLNRPQKANSLTREMLENLIGIVRQARDAKAVVITGTGVVFSAGADLDEARAGLAESPLWEQLSGEIAALRGLTICALNGTIAGGAFGIALACDIRISVPEARFFYPVMKHGFLPQPSDPKRMAALIGPSRTKLVFLCGQKLTSEQAFSYGLVDQVVSREHLFTTVESLCADVISAKPEIAFAIKSTCPNGEKESST</sequence>
<dbReference type="InterPro" id="IPR029045">
    <property type="entry name" value="ClpP/crotonase-like_dom_sf"/>
</dbReference>
<dbReference type="Pfam" id="PF00378">
    <property type="entry name" value="ECH_1"/>
    <property type="match status" value="1"/>
</dbReference>
<dbReference type="Gene3D" id="3.90.226.10">
    <property type="entry name" value="2-enoyl-CoA Hydratase, Chain A, domain 1"/>
    <property type="match status" value="1"/>
</dbReference>
<dbReference type="InterPro" id="IPR001753">
    <property type="entry name" value="Enoyl-CoA_hydra/iso"/>
</dbReference>
<proteinExistence type="predicted"/>
<keyword evidence="2" id="KW-1185">Reference proteome</keyword>
<dbReference type="AlphaFoldDB" id="A0A126UY44"/>
<dbReference type="PANTHER" id="PTHR11941">
    <property type="entry name" value="ENOYL-COA HYDRATASE-RELATED"/>
    <property type="match status" value="1"/>
</dbReference>
<dbReference type="STRING" id="1579316.RC74_05480"/>
<dbReference type="OrthoDB" id="7848551at2"/>
<dbReference type="CDD" id="cd06558">
    <property type="entry name" value="crotonase-like"/>
    <property type="match status" value="1"/>
</dbReference>
<evidence type="ECO:0000313" key="1">
    <source>
        <dbReference type="EMBL" id="AML50807.1"/>
    </source>
</evidence>
<dbReference type="SUPFAM" id="SSF52096">
    <property type="entry name" value="ClpP/crotonase"/>
    <property type="match status" value="1"/>
</dbReference>
<dbReference type="GO" id="GO:0006635">
    <property type="term" value="P:fatty acid beta-oxidation"/>
    <property type="evidence" value="ECO:0007669"/>
    <property type="project" value="TreeGrafter"/>
</dbReference>
<organism evidence="1 2">
    <name type="scientific">Falsihalocynthiibacter arcticus</name>
    <dbReference type="NCBI Taxonomy" id="1579316"/>
    <lineage>
        <taxon>Bacteria</taxon>
        <taxon>Pseudomonadati</taxon>
        <taxon>Pseudomonadota</taxon>
        <taxon>Alphaproteobacteria</taxon>
        <taxon>Rhodobacterales</taxon>
        <taxon>Roseobacteraceae</taxon>
        <taxon>Falsihalocynthiibacter</taxon>
    </lineage>
</organism>
<dbReference type="GO" id="GO:0003824">
    <property type="term" value="F:catalytic activity"/>
    <property type="evidence" value="ECO:0007669"/>
    <property type="project" value="UniProtKB-ARBA"/>
</dbReference>
<dbReference type="PANTHER" id="PTHR11941:SF54">
    <property type="entry name" value="ENOYL-COA HYDRATASE, MITOCHONDRIAL"/>
    <property type="match status" value="1"/>
</dbReference>
<evidence type="ECO:0000313" key="2">
    <source>
        <dbReference type="Proteomes" id="UP000070371"/>
    </source>
</evidence>
<name>A0A126UY44_9RHOB</name>
<dbReference type="RefSeq" id="WP_039003354.1">
    <property type="nucleotide sequence ID" value="NZ_CP014327.1"/>
</dbReference>
<protein>
    <submittedName>
        <fullName evidence="1">Enoyl-CoA hydratase</fullName>
    </submittedName>
</protein>
<reference evidence="1 2" key="1">
    <citation type="submission" date="2016-02" db="EMBL/GenBank/DDBJ databases">
        <title>Complete genome sequence of Halocynthiibacter arcticus PAMC 20958t from arctic marine sediment.</title>
        <authorList>
            <person name="Lee Y.M."/>
            <person name="Baek K."/>
            <person name="Lee H.K."/>
            <person name="Shin S.C."/>
        </authorList>
    </citation>
    <scope>NUCLEOTIDE SEQUENCE [LARGE SCALE GENOMIC DNA]</scope>
    <source>
        <strain evidence="1">PAMC 20958</strain>
    </source>
</reference>
<dbReference type="KEGG" id="hat:RC74_05480"/>
<accession>A0A126UY44</accession>
<dbReference type="Proteomes" id="UP000070371">
    <property type="component" value="Chromosome"/>
</dbReference>
<dbReference type="EMBL" id="CP014327">
    <property type="protein sequence ID" value="AML50807.1"/>
    <property type="molecule type" value="Genomic_DNA"/>
</dbReference>